<dbReference type="RefSeq" id="WP_014450239.1">
    <property type="nucleotide sequence ID" value="NC_017094.1"/>
</dbReference>
<gene>
    <name evidence="1" type="ordered locus">LFE_2083</name>
</gene>
<dbReference type="STRING" id="1162668.LFE_2083"/>
<dbReference type="AlphaFoldDB" id="I0IR57"/>
<evidence type="ECO:0000313" key="1">
    <source>
        <dbReference type="EMBL" id="BAM07756.1"/>
    </source>
</evidence>
<dbReference type="EMBL" id="AP012342">
    <property type="protein sequence ID" value="BAM07756.1"/>
    <property type="molecule type" value="Genomic_DNA"/>
</dbReference>
<organism evidence="1 2">
    <name type="scientific">Leptospirillum ferrooxidans (strain C2-3)</name>
    <dbReference type="NCBI Taxonomy" id="1162668"/>
    <lineage>
        <taxon>Bacteria</taxon>
        <taxon>Pseudomonadati</taxon>
        <taxon>Nitrospirota</taxon>
        <taxon>Nitrospiria</taxon>
        <taxon>Nitrospirales</taxon>
        <taxon>Nitrospiraceae</taxon>
        <taxon>Leptospirillum</taxon>
    </lineage>
</organism>
<reference evidence="2" key="2">
    <citation type="submission" date="2012-03" db="EMBL/GenBank/DDBJ databases">
        <title>The complete genome sequence of the pioneer microbe on fresh volcanic deposit, Leptospirillum ferrooxidans strain C2-3.</title>
        <authorList>
            <person name="Fujimura R."/>
            <person name="Sato Y."/>
            <person name="Nishizawa T."/>
            <person name="Nanba K."/>
            <person name="Oshima K."/>
            <person name="Hattori M."/>
            <person name="Kamijo T."/>
            <person name="Ohta H."/>
        </authorList>
    </citation>
    <scope>NUCLEOTIDE SEQUENCE [LARGE SCALE GENOMIC DNA]</scope>
    <source>
        <strain evidence="2">C2-3</strain>
    </source>
</reference>
<dbReference type="Proteomes" id="UP000007382">
    <property type="component" value="Chromosome"/>
</dbReference>
<protein>
    <submittedName>
        <fullName evidence="1">Uncharacterized protein</fullName>
    </submittedName>
</protein>
<reference evidence="1 2" key="1">
    <citation type="journal article" date="2012" name="J. Bacteriol.">
        <title>Complete Genome Sequence of Leptospirillum ferrooxidans Strain C2-3, Isolated from a Fresh Volcanic Ash Deposit on the Island of Miyake, Japan.</title>
        <authorList>
            <person name="Fujimura R."/>
            <person name="Sato Y."/>
            <person name="Nishizawa T."/>
            <person name="Oshima K."/>
            <person name="Kim S.-W."/>
            <person name="Hattori M."/>
            <person name="Kamijo T."/>
            <person name="Ohta H."/>
        </authorList>
    </citation>
    <scope>NUCLEOTIDE SEQUENCE [LARGE SCALE GENOMIC DNA]</scope>
    <source>
        <strain evidence="1 2">C2-3</strain>
    </source>
</reference>
<dbReference type="HOGENOM" id="CLU_1832693_0_0_0"/>
<keyword evidence="2" id="KW-1185">Reference proteome</keyword>
<dbReference type="PATRIC" id="fig|1162668.3.peg.2468"/>
<name>I0IR57_LEPFC</name>
<evidence type="ECO:0000313" key="2">
    <source>
        <dbReference type="Proteomes" id="UP000007382"/>
    </source>
</evidence>
<dbReference type="KEGG" id="lfc:LFE_2083"/>
<proteinExistence type="predicted"/>
<accession>I0IR57</accession>
<sequence length="140" mass="14692">MNISGNGYGEGISVHQVGILRVKPVHVPESVPRGRSIRSGSESDIGVSDRVMAAIDEAGNAPGEVSVTTSPMGHGVLTDVSIRETSQEDGTKTIRHRSEVSMGPKIEPSGIGPLGRYEGSANLAAEVGLMYQGLKINQRV</sequence>